<dbReference type="PANTHER" id="PTHR30349">
    <property type="entry name" value="PHAGE INTEGRASE-RELATED"/>
    <property type="match status" value="1"/>
</dbReference>
<protein>
    <submittedName>
        <fullName evidence="3">Integrase</fullName>
    </submittedName>
</protein>
<dbReference type="PANTHER" id="PTHR30349:SF64">
    <property type="entry name" value="PROPHAGE INTEGRASE INTD-RELATED"/>
    <property type="match status" value="1"/>
</dbReference>
<evidence type="ECO:0000259" key="2">
    <source>
        <dbReference type="PROSITE" id="PS51898"/>
    </source>
</evidence>
<dbReference type="GO" id="GO:0006310">
    <property type="term" value="P:DNA recombination"/>
    <property type="evidence" value="ECO:0007669"/>
    <property type="project" value="UniProtKB-KW"/>
</dbReference>
<name>A0A9W6VED6_9PSEU</name>
<gene>
    <name evidence="3" type="ORF">Atai01_02880</name>
</gene>
<organism evidence="3 4">
    <name type="scientific">Amycolatopsis taiwanensis</name>
    <dbReference type="NCBI Taxonomy" id="342230"/>
    <lineage>
        <taxon>Bacteria</taxon>
        <taxon>Bacillati</taxon>
        <taxon>Actinomycetota</taxon>
        <taxon>Actinomycetes</taxon>
        <taxon>Pseudonocardiales</taxon>
        <taxon>Pseudonocardiaceae</taxon>
        <taxon>Amycolatopsis</taxon>
    </lineage>
</organism>
<comment type="caution">
    <text evidence="3">The sequence shown here is derived from an EMBL/GenBank/DDBJ whole genome shotgun (WGS) entry which is preliminary data.</text>
</comment>
<evidence type="ECO:0000313" key="3">
    <source>
        <dbReference type="EMBL" id="GLY63669.1"/>
    </source>
</evidence>
<dbReference type="Gene3D" id="1.10.443.10">
    <property type="entry name" value="Intergrase catalytic core"/>
    <property type="match status" value="1"/>
</dbReference>
<evidence type="ECO:0000313" key="4">
    <source>
        <dbReference type="Proteomes" id="UP001165136"/>
    </source>
</evidence>
<dbReference type="InterPro" id="IPR002104">
    <property type="entry name" value="Integrase_catalytic"/>
</dbReference>
<dbReference type="EMBL" id="BSTI01000001">
    <property type="protein sequence ID" value="GLY63669.1"/>
    <property type="molecule type" value="Genomic_DNA"/>
</dbReference>
<proteinExistence type="predicted"/>
<accession>A0A9W6VED6</accession>
<reference evidence="3" key="1">
    <citation type="submission" date="2023-03" db="EMBL/GenBank/DDBJ databases">
        <title>Amycolatopsis taiwanensis NBRC 103393.</title>
        <authorList>
            <person name="Ichikawa N."/>
            <person name="Sato H."/>
            <person name="Tonouchi N."/>
        </authorList>
    </citation>
    <scope>NUCLEOTIDE SEQUENCE</scope>
    <source>
        <strain evidence="3">NBRC 103393</strain>
    </source>
</reference>
<keyword evidence="4" id="KW-1185">Reference proteome</keyword>
<sequence>METSHQVRIWSVERYKGKRKSTYRVRWLVEKRRFGEQFATSALADSFRSQLVSAARTGEAFDIDTGLPVSMRREQKMPTMTWFEFACAYADMKWPDSSPKYRKSLAESLSRITVAMLRDGVSVEDGKALRSALMQAFNKKRRDGDLSAKASELLRVVRSGTREVSELANPEVLRAVLAELDLNLDGKRAAANTVRIRRTALGDAVSFAIEKELLTANPLSQIKTKKRNYALKEVDPKCVPNPIQARMLLAAVGKIGKQGPPLVAFFAVMYYAGLRPEEACALKKANLSIPETGWGDLHLGRARPEIGEEWTDSGEASEEAPLKHRAENVERPVPCPPVLTEILHNHLNRFGTAPDGRLFRGARDGGRVASTVYGRVWATARQLVFTEEVAAGPLAKRPYELRHACVSTWLSGGVEATRVAKWAGHSLAVLLKVYAKCLDGGERTARDRAEKALRGW</sequence>
<feature type="domain" description="Tyr recombinase" evidence="2">
    <location>
        <begin position="234"/>
        <end position="447"/>
    </location>
</feature>
<dbReference type="PROSITE" id="PS51898">
    <property type="entry name" value="TYR_RECOMBINASE"/>
    <property type="match status" value="1"/>
</dbReference>
<dbReference type="InterPro" id="IPR050090">
    <property type="entry name" value="Tyrosine_recombinase_XerCD"/>
</dbReference>
<dbReference type="GO" id="GO:0015074">
    <property type="term" value="P:DNA integration"/>
    <property type="evidence" value="ECO:0007669"/>
    <property type="project" value="InterPro"/>
</dbReference>
<keyword evidence="1" id="KW-0233">DNA recombination</keyword>
<dbReference type="InterPro" id="IPR011010">
    <property type="entry name" value="DNA_brk_join_enz"/>
</dbReference>
<dbReference type="SUPFAM" id="SSF56349">
    <property type="entry name" value="DNA breaking-rejoining enzymes"/>
    <property type="match status" value="1"/>
</dbReference>
<evidence type="ECO:0000256" key="1">
    <source>
        <dbReference type="ARBA" id="ARBA00023172"/>
    </source>
</evidence>
<dbReference type="InterPro" id="IPR013762">
    <property type="entry name" value="Integrase-like_cat_sf"/>
</dbReference>
<dbReference type="AlphaFoldDB" id="A0A9W6VED6"/>
<dbReference type="GO" id="GO:0003677">
    <property type="term" value="F:DNA binding"/>
    <property type="evidence" value="ECO:0007669"/>
    <property type="project" value="InterPro"/>
</dbReference>
<dbReference type="Proteomes" id="UP001165136">
    <property type="component" value="Unassembled WGS sequence"/>
</dbReference>